<organism evidence="2">
    <name type="scientific">uncultured Caudovirales phage</name>
    <dbReference type="NCBI Taxonomy" id="2100421"/>
    <lineage>
        <taxon>Viruses</taxon>
        <taxon>Duplodnaviria</taxon>
        <taxon>Heunggongvirae</taxon>
        <taxon>Uroviricota</taxon>
        <taxon>Caudoviricetes</taxon>
        <taxon>Peduoviridae</taxon>
        <taxon>Maltschvirus</taxon>
        <taxon>Maltschvirus maltsch</taxon>
    </lineage>
</organism>
<gene>
    <name evidence="4" type="ORF">UFOVP1292_21</name>
    <name evidence="5" type="ORF">UFOVP1411_12</name>
    <name evidence="2" type="ORF">UFOVP859_74</name>
    <name evidence="3" type="ORF">UFOVP882_73</name>
</gene>
<evidence type="ECO:0000259" key="1">
    <source>
        <dbReference type="Pfam" id="PF14090"/>
    </source>
</evidence>
<dbReference type="EMBL" id="LR797357">
    <property type="protein sequence ID" value="CAB4205039.1"/>
    <property type="molecule type" value="Genomic_DNA"/>
</dbReference>
<evidence type="ECO:0000313" key="5">
    <source>
        <dbReference type="EMBL" id="CAB4205039.1"/>
    </source>
</evidence>
<dbReference type="InterPro" id="IPR055245">
    <property type="entry name" value="HTH_proteobacteria"/>
</dbReference>
<dbReference type="EMBL" id="LR797251">
    <property type="protein sequence ID" value="CAB4196417.1"/>
    <property type="molecule type" value="Genomic_DNA"/>
</dbReference>
<dbReference type="EMBL" id="LR796816">
    <property type="protein sequence ID" value="CAB4167979.1"/>
    <property type="molecule type" value="Genomic_DNA"/>
</dbReference>
<evidence type="ECO:0000313" key="3">
    <source>
        <dbReference type="EMBL" id="CAB4168547.1"/>
    </source>
</evidence>
<dbReference type="EMBL" id="LR796826">
    <property type="protein sequence ID" value="CAB4168547.1"/>
    <property type="molecule type" value="Genomic_DNA"/>
</dbReference>
<reference evidence="2" key="1">
    <citation type="submission" date="2020-04" db="EMBL/GenBank/DDBJ databases">
        <authorList>
            <person name="Chiriac C."/>
            <person name="Salcher M."/>
            <person name="Ghai R."/>
            <person name="Kavagutti S V."/>
        </authorList>
    </citation>
    <scope>NUCLEOTIDE SEQUENCE</scope>
</reference>
<evidence type="ECO:0000313" key="4">
    <source>
        <dbReference type="EMBL" id="CAB4196417.1"/>
    </source>
</evidence>
<proteinExistence type="predicted"/>
<accession>A0A6J5P810</accession>
<sequence>MKTTTEKLVLSALKRRNRVTRKTAIENGWCENLTATISRLRRKGFSIKSVRETTPEGDVYTRYSLLRQAA</sequence>
<protein>
    <submittedName>
        <fullName evidence="2">Helix-turn-helix domain containing protein</fullName>
    </submittedName>
</protein>
<evidence type="ECO:0000313" key="2">
    <source>
        <dbReference type="EMBL" id="CAB4167979.1"/>
    </source>
</evidence>
<dbReference type="Pfam" id="PF14090">
    <property type="entry name" value="HTH_39"/>
    <property type="match status" value="1"/>
</dbReference>
<name>A0A6J5P810_9CAUD</name>
<feature type="domain" description="Winged helix-turn-helix" evidence="1">
    <location>
        <begin position="6"/>
        <end position="66"/>
    </location>
</feature>